<dbReference type="EMBL" id="JAZDWU010000008">
    <property type="protein sequence ID" value="KAK9994623.1"/>
    <property type="molecule type" value="Genomic_DNA"/>
</dbReference>
<gene>
    <name evidence="1" type="ORF">SO802_024326</name>
</gene>
<dbReference type="Proteomes" id="UP001459277">
    <property type="component" value="Unassembled WGS sequence"/>
</dbReference>
<name>A0AAW2CAW6_9ROSI</name>
<keyword evidence="2" id="KW-1185">Reference proteome</keyword>
<accession>A0AAW2CAW6</accession>
<proteinExistence type="predicted"/>
<reference evidence="1 2" key="1">
    <citation type="submission" date="2024-01" db="EMBL/GenBank/DDBJ databases">
        <title>A telomere-to-telomere, gap-free genome of sweet tea (Lithocarpus litseifolius).</title>
        <authorList>
            <person name="Zhou J."/>
        </authorList>
    </citation>
    <scope>NUCLEOTIDE SEQUENCE [LARGE SCALE GENOMIC DNA]</scope>
    <source>
        <strain evidence="1">Zhou-2022a</strain>
        <tissue evidence="1">Leaf</tissue>
    </source>
</reference>
<dbReference type="AlphaFoldDB" id="A0AAW2CAW6"/>
<organism evidence="1 2">
    <name type="scientific">Lithocarpus litseifolius</name>
    <dbReference type="NCBI Taxonomy" id="425828"/>
    <lineage>
        <taxon>Eukaryota</taxon>
        <taxon>Viridiplantae</taxon>
        <taxon>Streptophyta</taxon>
        <taxon>Embryophyta</taxon>
        <taxon>Tracheophyta</taxon>
        <taxon>Spermatophyta</taxon>
        <taxon>Magnoliopsida</taxon>
        <taxon>eudicotyledons</taxon>
        <taxon>Gunneridae</taxon>
        <taxon>Pentapetalae</taxon>
        <taxon>rosids</taxon>
        <taxon>fabids</taxon>
        <taxon>Fagales</taxon>
        <taxon>Fagaceae</taxon>
        <taxon>Lithocarpus</taxon>
    </lineage>
</organism>
<evidence type="ECO:0000313" key="1">
    <source>
        <dbReference type="EMBL" id="KAK9994623.1"/>
    </source>
</evidence>
<protein>
    <submittedName>
        <fullName evidence="1">Uncharacterized protein</fullName>
    </submittedName>
</protein>
<comment type="caution">
    <text evidence="1">The sequence shown here is derived from an EMBL/GenBank/DDBJ whole genome shotgun (WGS) entry which is preliminary data.</text>
</comment>
<sequence length="122" mass="14598">MFFYEIESYRRRNLNRRLVCSSVLCFVVKKKEAIAEDRVEFCCLGDSYDDQWVHSLGVVCDCKEMGHYEQIERIEIWDLLCVSVCVLVVLDPPFKNYVTSFDLYYSCSNQRYNHFSAFEDWK</sequence>
<evidence type="ECO:0000313" key="2">
    <source>
        <dbReference type="Proteomes" id="UP001459277"/>
    </source>
</evidence>